<dbReference type="InterPro" id="IPR011598">
    <property type="entry name" value="bHLH_dom"/>
</dbReference>
<dbReference type="SUPFAM" id="SSF47459">
    <property type="entry name" value="HLH, helix-loop-helix DNA-binding domain"/>
    <property type="match status" value="1"/>
</dbReference>
<protein>
    <submittedName>
        <fullName evidence="3">Protein dimmed</fullName>
    </submittedName>
</protein>
<dbReference type="InterPro" id="IPR050359">
    <property type="entry name" value="bHLH_transcription_factors"/>
</dbReference>
<feature type="compositionally biased region" description="Polar residues" evidence="1">
    <location>
        <begin position="23"/>
        <end position="36"/>
    </location>
</feature>
<dbReference type="Proteomes" id="UP000440578">
    <property type="component" value="Unassembled WGS sequence"/>
</dbReference>
<evidence type="ECO:0000256" key="1">
    <source>
        <dbReference type="SAM" id="MobiDB-lite"/>
    </source>
</evidence>
<dbReference type="PANTHER" id="PTHR19290:SF167">
    <property type="entry name" value="PROTEIN DIMMED"/>
    <property type="match status" value="1"/>
</dbReference>
<dbReference type="GO" id="GO:0070888">
    <property type="term" value="F:E-box binding"/>
    <property type="evidence" value="ECO:0007669"/>
    <property type="project" value="TreeGrafter"/>
</dbReference>
<dbReference type="PANTHER" id="PTHR19290">
    <property type="entry name" value="BASIC HELIX-LOOP-HELIX PROTEIN NEUROGENIN-RELATED"/>
    <property type="match status" value="1"/>
</dbReference>
<dbReference type="GO" id="GO:0046983">
    <property type="term" value="F:protein dimerization activity"/>
    <property type="evidence" value="ECO:0007669"/>
    <property type="project" value="InterPro"/>
</dbReference>
<dbReference type="GO" id="GO:0000981">
    <property type="term" value="F:DNA-binding transcription factor activity, RNA polymerase II-specific"/>
    <property type="evidence" value="ECO:0007669"/>
    <property type="project" value="TreeGrafter"/>
</dbReference>
<dbReference type="EMBL" id="VIIS01000440">
    <property type="protein sequence ID" value="KAF0309029.1"/>
    <property type="molecule type" value="Genomic_DNA"/>
</dbReference>
<organism evidence="3 4">
    <name type="scientific">Amphibalanus amphitrite</name>
    <name type="common">Striped barnacle</name>
    <name type="synonym">Balanus amphitrite</name>
    <dbReference type="NCBI Taxonomy" id="1232801"/>
    <lineage>
        <taxon>Eukaryota</taxon>
        <taxon>Metazoa</taxon>
        <taxon>Ecdysozoa</taxon>
        <taxon>Arthropoda</taxon>
        <taxon>Crustacea</taxon>
        <taxon>Multicrustacea</taxon>
        <taxon>Cirripedia</taxon>
        <taxon>Thoracica</taxon>
        <taxon>Thoracicalcarea</taxon>
        <taxon>Balanomorpha</taxon>
        <taxon>Balanoidea</taxon>
        <taxon>Balanidae</taxon>
        <taxon>Amphibalaninae</taxon>
        <taxon>Amphibalanus</taxon>
    </lineage>
</organism>
<name>A0A6A4WUS3_AMPAM</name>
<dbReference type="SMART" id="SM00353">
    <property type="entry name" value="HLH"/>
    <property type="match status" value="1"/>
</dbReference>
<dbReference type="Pfam" id="PF00010">
    <property type="entry name" value="HLH"/>
    <property type="match status" value="1"/>
</dbReference>
<keyword evidence="4" id="KW-1185">Reference proteome</keyword>
<comment type="caution">
    <text evidence="3">The sequence shown here is derived from an EMBL/GenBank/DDBJ whole genome shotgun (WGS) entry which is preliminary data.</text>
</comment>
<dbReference type="OrthoDB" id="10039134at2759"/>
<dbReference type="CDD" id="cd19712">
    <property type="entry name" value="bHLH_TS_dimmed_like"/>
    <property type="match status" value="1"/>
</dbReference>
<dbReference type="Gene3D" id="4.10.280.10">
    <property type="entry name" value="Helix-loop-helix DNA-binding domain"/>
    <property type="match status" value="1"/>
</dbReference>
<dbReference type="InterPro" id="IPR036638">
    <property type="entry name" value="HLH_DNA-bd_sf"/>
</dbReference>
<dbReference type="GO" id="GO:0007423">
    <property type="term" value="P:sensory organ development"/>
    <property type="evidence" value="ECO:0007669"/>
    <property type="project" value="TreeGrafter"/>
</dbReference>
<dbReference type="AlphaFoldDB" id="A0A6A4WUS3"/>
<evidence type="ECO:0000313" key="3">
    <source>
        <dbReference type="EMBL" id="KAF0309029.1"/>
    </source>
</evidence>
<gene>
    <name evidence="3" type="primary">dimm_0</name>
    <name evidence="3" type="ORF">FJT64_019777</name>
</gene>
<dbReference type="GO" id="GO:0045944">
    <property type="term" value="P:positive regulation of transcription by RNA polymerase II"/>
    <property type="evidence" value="ECO:0007669"/>
    <property type="project" value="TreeGrafter"/>
</dbReference>
<feature type="domain" description="BHLH" evidence="2">
    <location>
        <begin position="70"/>
        <end position="122"/>
    </location>
</feature>
<accession>A0A6A4WUS3</accession>
<dbReference type="GO" id="GO:0061564">
    <property type="term" value="P:axon development"/>
    <property type="evidence" value="ECO:0007669"/>
    <property type="project" value="TreeGrafter"/>
</dbReference>
<proteinExistence type="predicted"/>
<feature type="region of interest" description="Disordered" evidence="1">
    <location>
        <begin position="1"/>
        <end position="65"/>
    </location>
</feature>
<evidence type="ECO:0000313" key="4">
    <source>
        <dbReference type="Proteomes" id="UP000440578"/>
    </source>
</evidence>
<reference evidence="3 4" key="1">
    <citation type="submission" date="2019-07" db="EMBL/GenBank/DDBJ databases">
        <title>Draft genome assembly of a fouling barnacle, Amphibalanus amphitrite (Darwin, 1854): The first reference genome for Thecostraca.</title>
        <authorList>
            <person name="Kim W."/>
        </authorList>
    </citation>
    <scope>NUCLEOTIDE SEQUENCE [LARGE SCALE GENOMIC DNA]</scope>
    <source>
        <strain evidence="3">SNU_AA5</strain>
        <tissue evidence="3">Soma without cirri and trophi</tissue>
    </source>
</reference>
<dbReference type="PROSITE" id="PS50888">
    <property type="entry name" value="BHLH"/>
    <property type="match status" value="1"/>
</dbReference>
<sequence length="176" mass="20206">MQWRVSYAKGKKPKVRDEEKNETTTVQPEEQNWTPDESSDDVTARTGVTSPRRGPGRRKKPALSARDRNLRRLESNERERQRMHGLNDALEGLRQVIPHVQTQKKLSKIETLTLAKNYIMALTNVVCDMRGRHREYPGTAAECAPLMTSDLMTSDLVPRLDELPDDIELSDLWPEI</sequence>
<dbReference type="GO" id="GO:0005634">
    <property type="term" value="C:nucleus"/>
    <property type="evidence" value="ECO:0007669"/>
    <property type="project" value="TreeGrafter"/>
</dbReference>
<evidence type="ECO:0000259" key="2">
    <source>
        <dbReference type="PROSITE" id="PS50888"/>
    </source>
</evidence>